<dbReference type="AlphaFoldDB" id="D2R2G9"/>
<dbReference type="EMBL" id="CP001848">
    <property type="protein sequence ID" value="ADB15078.1"/>
    <property type="molecule type" value="Genomic_DNA"/>
</dbReference>
<accession>D2R2G9</accession>
<proteinExistence type="predicted"/>
<name>D2R2G9_PIRSD</name>
<dbReference type="STRING" id="530564.Psta_0388"/>
<dbReference type="KEGG" id="psl:Psta_0388"/>
<organism evidence="2 3">
    <name type="scientific">Pirellula staleyi (strain ATCC 27377 / DSM 6068 / ICPB 4128)</name>
    <name type="common">Pirella staleyi</name>
    <dbReference type="NCBI Taxonomy" id="530564"/>
    <lineage>
        <taxon>Bacteria</taxon>
        <taxon>Pseudomonadati</taxon>
        <taxon>Planctomycetota</taxon>
        <taxon>Planctomycetia</taxon>
        <taxon>Pirellulales</taxon>
        <taxon>Pirellulaceae</taxon>
        <taxon>Pirellula</taxon>
    </lineage>
</organism>
<sequence precursor="true">MATKWHTNWSDRRRSAAMTTAAACCHQLWVTLGGAMIFLATLSSAFADPPTPFADEKPTGEEQRLAFADNPELASLLRSVPPLSNWHPASPAVFQCHTLMWGEKLPKLDKPFRVIVERDGDFSGFMATTMDGFPVTYQSQGIILTKPQNGSKLATNSIGGFQMHAEVGEKYKYLLSISTEKRPCSVMINLPSMIEKLLSAPVERIEFRRNNELIIERTEAGNMVILRLELTGARARVCSIEMLSPPLIVATYPLYIHRNPSLSLRELGAAMKSEGSMHEALRGSQLPKLDHKTMLQVFPETSMIELSGDERKLMNAIHLSFRRQGFAMSSNVTDLIRSNCQQLQSQLQDSEVLAYLELTQTALKSGKERAKSDYPTTSLAGDPYEIRWKHEIEFGPQIVHDWHTALLSLLENECTLPATKKLIFTELTQLGWTVIDNTRILHLRDQIYADEKLSDDLRRAIDWELCELRREAMLGTLSTTNGAANADADPPETTTDETTKTCDCRGRPH</sequence>
<evidence type="ECO:0000256" key="1">
    <source>
        <dbReference type="SAM" id="MobiDB-lite"/>
    </source>
</evidence>
<feature type="compositionally biased region" description="Basic and acidic residues" evidence="1">
    <location>
        <begin position="497"/>
        <end position="509"/>
    </location>
</feature>
<reference evidence="2 3" key="1">
    <citation type="journal article" date="2009" name="Stand. Genomic Sci.">
        <title>Complete genome sequence of Pirellula staleyi type strain (ATCC 27377).</title>
        <authorList>
            <person name="Clum A."/>
            <person name="Tindall B.J."/>
            <person name="Sikorski J."/>
            <person name="Ivanova N."/>
            <person name="Mavrommatis K."/>
            <person name="Lucas S."/>
            <person name="Glavina del Rio T."/>
            <person name="Nolan M."/>
            <person name="Chen F."/>
            <person name="Tice H."/>
            <person name="Pitluck S."/>
            <person name="Cheng J.F."/>
            <person name="Chertkov O."/>
            <person name="Brettin T."/>
            <person name="Han C."/>
            <person name="Detter J.C."/>
            <person name="Kuske C."/>
            <person name="Bruce D."/>
            <person name="Goodwin L."/>
            <person name="Ovchinikova G."/>
            <person name="Pati A."/>
            <person name="Mikhailova N."/>
            <person name="Chen A."/>
            <person name="Palaniappan K."/>
            <person name="Land M."/>
            <person name="Hauser L."/>
            <person name="Chang Y.J."/>
            <person name="Jeffries C.D."/>
            <person name="Chain P."/>
            <person name="Rohde M."/>
            <person name="Goker M."/>
            <person name="Bristow J."/>
            <person name="Eisen J.A."/>
            <person name="Markowitz V."/>
            <person name="Hugenholtz P."/>
            <person name="Kyrpides N.C."/>
            <person name="Klenk H.P."/>
            <person name="Lapidus A."/>
        </authorList>
    </citation>
    <scope>NUCLEOTIDE SEQUENCE [LARGE SCALE GENOMIC DNA]</scope>
    <source>
        <strain evidence="3">ATCC 27377 / DSM 6068 / ICPB 4128</strain>
    </source>
</reference>
<gene>
    <name evidence="2" type="ordered locus">Psta_0388</name>
</gene>
<feature type="region of interest" description="Disordered" evidence="1">
    <location>
        <begin position="480"/>
        <end position="509"/>
    </location>
</feature>
<dbReference type="HOGENOM" id="CLU_535120_0_0_0"/>
<dbReference type="Proteomes" id="UP000001887">
    <property type="component" value="Chromosome"/>
</dbReference>
<keyword evidence="3" id="KW-1185">Reference proteome</keyword>
<evidence type="ECO:0000313" key="2">
    <source>
        <dbReference type="EMBL" id="ADB15078.1"/>
    </source>
</evidence>
<evidence type="ECO:0000313" key="3">
    <source>
        <dbReference type="Proteomes" id="UP000001887"/>
    </source>
</evidence>
<protein>
    <submittedName>
        <fullName evidence="2">Uncharacterized protein</fullName>
    </submittedName>
</protein>